<accession>A0A6J6T060</accession>
<evidence type="ECO:0000259" key="1">
    <source>
        <dbReference type="Pfam" id="PF12705"/>
    </source>
</evidence>
<sequence>MTQVQGAGALSDYPTSLSPSRAGDFMTCPLLFRFRSIDLLPQKPSPAALRGTMVHRALELLFDLPVHDRTVAEATKLLERSWEELVVAEPGSAAVLRAELSIAEDAPSALVAAAVIAPAAPLIDSYFGLENPQRLEPHEREFGISVEITDNFTIRGFIDRVDRTPAGDIRIVDYKTGRAPSARYEDKAMFQMRFYALAWWRLTGVIPKMLQLVYLGSKSLLRYEPTENDLEATEAKILALRAAINLAATSGVFAPTTSKLCDWCSYRDLCPAWGGTPPALPPVNSWAVTPARGRLAT</sequence>
<organism evidence="2">
    <name type="scientific">freshwater metagenome</name>
    <dbReference type="NCBI Taxonomy" id="449393"/>
    <lineage>
        <taxon>unclassified sequences</taxon>
        <taxon>metagenomes</taxon>
        <taxon>ecological metagenomes</taxon>
    </lineage>
</organism>
<dbReference type="SUPFAM" id="SSF52980">
    <property type="entry name" value="Restriction endonuclease-like"/>
    <property type="match status" value="1"/>
</dbReference>
<gene>
    <name evidence="2" type="ORF">UFOPK2809_00307</name>
</gene>
<dbReference type="AlphaFoldDB" id="A0A6J6T060"/>
<dbReference type="Pfam" id="PF12705">
    <property type="entry name" value="PDDEXK_1"/>
    <property type="match status" value="1"/>
</dbReference>
<proteinExistence type="predicted"/>
<name>A0A6J6T060_9ZZZZ</name>
<dbReference type="InterPro" id="IPR011604">
    <property type="entry name" value="PDDEXK-like_dom_sf"/>
</dbReference>
<dbReference type="EMBL" id="CAEZZA010000026">
    <property type="protein sequence ID" value="CAB4740335.1"/>
    <property type="molecule type" value="Genomic_DNA"/>
</dbReference>
<dbReference type="InterPro" id="IPR038726">
    <property type="entry name" value="PDDEXK_AddAB-type"/>
</dbReference>
<feature type="domain" description="PD-(D/E)XK endonuclease-like" evidence="1">
    <location>
        <begin position="16"/>
        <end position="271"/>
    </location>
</feature>
<reference evidence="2" key="1">
    <citation type="submission" date="2020-05" db="EMBL/GenBank/DDBJ databases">
        <authorList>
            <person name="Chiriac C."/>
            <person name="Salcher M."/>
            <person name="Ghai R."/>
            <person name="Kavagutti S V."/>
        </authorList>
    </citation>
    <scope>NUCLEOTIDE SEQUENCE</scope>
</reference>
<protein>
    <submittedName>
        <fullName evidence="2">Unannotated protein</fullName>
    </submittedName>
</protein>
<dbReference type="Gene3D" id="3.90.320.10">
    <property type="match status" value="1"/>
</dbReference>
<evidence type="ECO:0000313" key="2">
    <source>
        <dbReference type="EMBL" id="CAB4740335.1"/>
    </source>
</evidence>
<dbReference type="InterPro" id="IPR011335">
    <property type="entry name" value="Restrct_endonuc-II-like"/>
</dbReference>